<proteinExistence type="inferred from homology"/>
<dbReference type="PIRSF" id="PIRSF000894">
    <property type="entry name" value="Acid_phosphatase"/>
    <property type="match status" value="1"/>
</dbReference>
<dbReference type="GO" id="GO:0003993">
    <property type="term" value="F:acid phosphatase activity"/>
    <property type="evidence" value="ECO:0007669"/>
    <property type="project" value="TreeGrafter"/>
</dbReference>
<dbReference type="Proteomes" id="UP000325902">
    <property type="component" value="Unassembled WGS sequence"/>
</dbReference>
<evidence type="ECO:0000256" key="20">
    <source>
        <dbReference type="SAM" id="SignalP"/>
    </source>
</evidence>
<keyword evidence="6" id="KW-0378">Hydrolase</keyword>
<dbReference type="InterPro" id="IPR016274">
    <property type="entry name" value="Histidine_acid_Pase_euk"/>
</dbReference>
<keyword evidence="20" id="KW-0732">Signal</keyword>
<dbReference type="GO" id="GO:0005576">
    <property type="term" value="C:extracellular region"/>
    <property type="evidence" value="ECO:0007669"/>
    <property type="project" value="UniProtKB-SubCell"/>
</dbReference>
<comment type="catalytic activity">
    <reaction evidence="13">
        <text>1D-myo-inositol 1,2,6-trisphosphate + H2O = 1D-myo-inositol 1,2-bisphosphate + phosphate</text>
        <dbReference type="Rhea" id="RHEA:77131"/>
        <dbReference type="ChEBI" id="CHEBI:15377"/>
        <dbReference type="ChEBI" id="CHEBI:43474"/>
        <dbReference type="ChEBI" id="CHEBI:195537"/>
        <dbReference type="ChEBI" id="CHEBI:195539"/>
    </reaction>
    <physiologicalReaction direction="left-to-right" evidence="13">
        <dbReference type="Rhea" id="RHEA:77132"/>
    </physiologicalReaction>
</comment>
<reference evidence="21 22" key="1">
    <citation type="journal article" date="2019" name="Sci. Rep.">
        <title>A multi-omics analysis of the grapevine pathogen Lasiodiplodia theobromae reveals that temperature affects the expression of virulence- and pathogenicity-related genes.</title>
        <authorList>
            <person name="Felix C."/>
            <person name="Meneses R."/>
            <person name="Goncalves M.F.M."/>
            <person name="Tilleman L."/>
            <person name="Duarte A.S."/>
            <person name="Jorrin-Novo J.V."/>
            <person name="Van de Peer Y."/>
            <person name="Deforce D."/>
            <person name="Van Nieuwerburgh F."/>
            <person name="Esteves A.C."/>
            <person name="Alves A."/>
        </authorList>
    </citation>
    <scope>NUCLEOTIDE SEQUENCE [LARGE SCALE GENOMIC DNA]</scope>
    <source>
        <strain evidence="21 22">LA-SOL3</strain>
    </source>
</reference>
<keyword evidence="7 19" id="KW-1015">Disulfide bond</keyword>
<evidence type="ECO:0000256" key="4">
    <source>
        <dbReference type="ARBA" id="ARBA00012632"/>
    </source>
</evidence>
<evidence type="ECO:0000256" key="11">
    <source>
        <dbReference type="ARBA" id="ARBA00043670"/>
    </source>
</evidence>
<feature type="active site" description="Nucleophile" evidence="18">
    <location>
        <position position="79"/>
    </location>
</feature>
<dbReference type="PANTHER" id="PTHR20963">
    <property type="entry name" value="MULTIPLE INOSITOL POLYPHOSPHATE PHOSPHATASE-RELATED"/>
    <property type="match status" value="1"/>
</dbReference>
<comment type="similarity">
    <text evidence="2">Belongs to the histidine acid phosphatase family.</text>
</comment>
<dbReference type="EMBL" id="VCHE01000016">
    <property type="protein sequence ID" value="KAB2577652.1"/>
    <property type="molecule type" value="Genomic_DNA"/>
</dbReference>
<feature type="active site" description="Proton donor" evidence="18">
    <location>
        <position position="361"/>
    </location>
</feature>
<dbReference type="InterPro" id="IPR033379">
    <property type="entry name" value="Acid_Pase_AS"/>
</dbReference>
<comment type="catalytic activity">
    <reaction evidence="14">
        <text>1D-myo-inositol 1,2,4,5,6-pentakisphosphate + H2O = 1D-myo-inositol 1,2,5,6-tetrakisphosphate + phosphate</text>
        <dbReference type="Rhea" id="RHEA:77115"/>
        <dbReference type="ChEBI" id="CHEBI:15377"/>
        <dbReference type="ChEBI" id="CHEBI:43474"/>
        <dbReference type="ChEBI" id="CHEBI:57798"/>
        <dbReference type="ChEBI" id="CHEBI:195535"/>
    </reaction>
    <physiologicalReaction direction="left-to-right" evidence="14">
        <dbReference type="Rhea" id="RHEA:77116"/>
    </physiologicalReaction>
</comment>
<feature type="disulfide bond" evidence="19">
    <location>
        <begin position="434"/>
        <end position="441"/>
    </location>
</feature>
<feature type="signal peptide" evidence="20">
    <location>
        <begin position="1"/>
        <end position="17"/>
    </location>
</feature>
<evidence type="ECO:0000256" key="1">
    <source>
        <dbReference type="ARBA" id="ARBA00004613"/>
    </source>
</evidence>
<evidence type="ECO:0000256" key="19">
    <source>
        <dbReference type="PIRSR" id="PIRSR000894-2"/>
    </source>
</evidence>
<evidence type="ECO:0000256" key="15">
    <source>
        <dbReference type="ARBA" id="ARBA00043788"/>
    </source>
</evidence>
<evidence type="ECO:0000256" key="10">
    <source>
        <dbReference type="ARBA" id="ARBA00042300"/>
    </source>
</evidence>
<dbReference type="GO" id="GO:0016158">
    <property type="term" value="F:inositol hexakisphosphate 3-phosphatase activity"/>
    <property type="evidence" value="ECO:0007669"/>
    <property type="project" value="UniProtKB-EC"/>
</dbReference>
<organism evidence="21 22">
    <name type="scientific">Lasiodiplodia theobromae</name>
    <dbReference type="NCBI Taxonomy" id="45133"/>
    <lineage>
        <taxon>Eukaryota</taxon>
        <taxon>Fungi</taxon>
        <taxon>Dikarya</taxon>
        <taxon>Ascomycota</taxon>
        <taxon>Pezizomycotina</taxon>
        <taxon>Dothideomycetes</taxon>
        <taxon>Dothideomycetes incertae sedis</taxon>
        <taxon>Botryosphaeriales</taxon>
        <taxon>Botryosphaeriaceae</taxon>
        <taxon>Lasiodiplodia</taxon>
    </lineage>
</organism>
<evidence type="ECO:0000256" key="14">
    <source>
        <dbReference type="ARBA" id="ARBA00043748"/>
    </source>
</evidence>
<dbReference type="OrthoDB" id="6509975at2759"/>
<comment type="caution">
    <text evidence="21">The sequence shown here is derived from an EMBL/GenBank/DDBJ whole genome shotgun (WGS) entry which is preliminary data.</text>
</comment>
<comment type="subunit">
    <text evidence="3">Monomer.</text>
</comment>
<keyword evidence="8" id="KW-0325">Glycoprotein</keyword>
<dbReference type="PROSITE" id="PS00616">
    <property type="entry name" value="HIS_ACID_PHOSPHAT_1"/>
    <property type="match status" value="1"/>
</dbReference>
<dbReference type="PANTHER" id="PTHR20963:SF24">
    <property type="entry name" value="3-PHYTASE B"/>
    <property type="match status" value="1"/>
</dbReference>
<dbReference type="PROSITE" id="PS00778">
    <property type="entry name" value="HIS_ACID_PHOSPHAT_2"/>
    <property type="match status" value="1"/>
</dbReference>
<dbReference type="CDD" id="cd07061">
    <property type="entry name" value="HP_HAP_like"/>
    <property type="match status" value="1"/>
</dbReference>
<feature type="disulfide bond" evidence="19">
    <location>
        <begin position="68"/>
        <end position="413"/>
    </location>
</feature>
<feature type="disulfide bond" evidence="19">
    <location>
        <begin position="263"/>
        <end position="279"/>
    </location>
</feature>
<dbReference type="AlphaFoldDB" id="A0A5N5DL77"/>
<accession>A0A5N5DL77</accession>
<evidence type="ECO:0000256" key="7">
    <source>
        <dbReference type="ARBA" id="ARBA00023157"/>
    </source>
</evidence>
<dbReference type="EC" id="3.1.3.8" evidence="4"/>
<evidence type="ECO:0000256" key="6">
    <source>
        <dbReference type="ARBA" id="ARBA00022801"/>
    </source>
</evidence>
<feature type="chain" id="PRO_5024851844" description="Phytase A" evidence="20">
    <location>
        <begin position="18"/>
        <end position="464"/>
    </location>
</feature>
<dbReference type="InterPro" id="IPR000560">
    <property type="entry name" value="His_Pase_clade-2"/>
</dbReference>
<feature type="disulfide bond" evidence="19">
    <location>
        <begin position="211"/>
        <end position="462"/>
    </location>
</feature>
<evidence type="ECO:0000313" key="22">
    <source>
        <dbReference type="Proteomes" id="UP000325902"/>
    </source>
</evidence>
<evidence type="ECO:0000256" key="3">
    <source>
        <dbReference type="ARBA" id="ARBA00011245"/>
    </source>
</evidence>
<comment type="subcellular location">
    <subcellularLocation>
        <location evidence="1">Secreted</location>
    </subcellularLocation>
</comment>
<gene>
    <name evidence="21" type="primary">phyA_0</name>
    <name evidence="21" type="ORF">DBV05_g3683</name>
</gene>
<comment type="catalytic activity">
    <reaction evidence="15">
        <text>1D-myo-inositol hexakisphosphate + H2O = 1D-myo-inositol 1,2,4,5,6-pentakisphosphate + phosphate</text>
        <dbReference type="Rhea" id="RHEA:16989"/>
        <dbReference type="ChEBI" id="CHEBI:15377"/>
        <dbReference type="ChEBI" id="CHEBI:43474"/>
        <dbReference type="ChEBI" id="CHEBI:57798"/>
        <dbReference type="ChEBI" id="CHEBI:58130"/>
        <dbReference type="EC" id="3.1.3.8"/>
    </reaction>
    <physiologicalReaction direction="left-to-right" evidence="15">
        <dbReference type="Rhea" id="RHEA:16990"/>
    </physiologicalReaction>
</comment>
<evidence type="ECO:0000256" key="2">
    <source>
        <dbReference type="ARBA" id="ARBA00005375"/>
    </source>
</evidence>
<comment type="catalytic activity">
    <reaction evidence="11">
        <text>1D-myo-inositol 1,2,5,6-tetrakisphosphate + H2O = 1D-myo-inositol 1,2,6-trisphosphate + phosphate</text>
        <dbReference type="Rhea" id="RHEA:77119"/>
        <dbReference type="ChEBI" id="CHEBI:15377"/>
        <dbReference type="ChEBI" id="CHEBI:43474"/>
        <dbReference type="ChEBI" id="CHEBI:195535"/>
        <dbReference type="ChEBI" id="CHEBI:195537"/>
    </reaction>
    <physiologicalReaction direction="left-to-right" evidence="11">
        <dbReference type="Rhea" id="RHEA:77120"/>
    </physiologicalReaction>
</comment>
<evidence type="ECO:0000313" key="21">
    <source>
        <dbReference type="EMBL" id="KAB2577652.1"/>
    </source>
</evidence>
<sequence>MSAVVLLVLGAAVWANAASNTTTADNSTSCDTVLRGYQCSPEISHFWGQYSPYFEVPSEISADIPDQCKVTFAQVLSRHGARDPTASKTKAYNATIQKIQANSYSFEGNAAFLQNVEYTLGADELTTFGEQELYHSGIKFYKRYASLARSQHMFVRASGESRVIASGQFFTDGFHQAMVDDKSNLTGDYPYDMLIISEDETANNTMSHAICTNFENEDDDIIDARGQAPWNEIWLPPIANRINDQLPGANLSQAEVTYLMDLCPFYTVADPEGKLSDFCELFFEDEWKQYDYYQNLGKYYHYGAGDPLGPTQGVGYVNELIARLTNTPVEDHTSTNSTLDSDPATFPIGPGHVLFADFSHDNDMTAIFFALGLYNDTEPLNNTQVQTAEESGGWSTSWTVPFAARLYVEKLSCSGETDEYVRFLVNDRVIPLSCADSDGKCKLDAFIDTLDFAKSGGNWSACFD</sequence>
<evidence type="ECO:0000256" key="17">
    <source>
        <dbReference type="ARBA" id="ARBA00044262"/>
    </source>
</evidence>
<evidence type="ECO:0000256" key="16">
    <source>
        <dbReference type="ARBA" id="ARBA00044106"/>
    </source>
</evidence>
<evidence type="ECO:0000256" key="5">
    <source>
        <dbReference type="ARBA" id="ARBA00022525"/>
    </source>
</evidence>
<protein>
    <recommendedName>
        <fullName evidence="16">Phytase A</fullName>
        <ecNumber evidence="4">3.1.3.8</ecNumber>
    </recommendedName>
    <alternativeName>
        <fullName evidence="17">Histidine acid phosphatase phyA</fullName>
    </alternativeName>
    <alternativeName>
        <fullName evidence="10">Myo-inositol hexakisphosphate phosphohydrolase A</fullName>
    </alternativeName>
    <alternativeName>
        <fullName evidence="9">Myo-inositol-hexaphosphate 3-phosphohydrolase A</fullName>
    </alternativeName>
</protein>
<evidence type="ECO:0000256" key="9">
    <source>
        <dbReference type="ARBA" id="ARBA00041857"/>
    </source>
</evidence>
<dbReference type="Pfam" id="PF00328">
    <property type="entry name" value="His_Phos_2"/>
    <property type="match status" value="1"/>
</dbReference>
<keyword evidence="22" id="KW-1185">Reference proteome</keyword>
<evidence type="ECO:0000256" key="12">
    <source>
        <dbReference type="ARBA" id="ARBA00043675"/>
    </source>
</evidence>
<dbReference type="InterPro" id="IPR029033">
    <property type="entry name" value="His_PPase_superfam"/>
</dbReference>
<keyword evidence="5" id="KW-0964">Secreted</keyword>
<feature type="disulfide bond" evidence="19">
    <location>
        <begin position="30"/>
        <end position="39"/>
    </location>
</feature>
<name>A0A5N5DL77_9PEZI</name>
<dbReference type="SUPFAM" id="SSF53254">
    <property type="entry name" value="Phosphoglycerate mutase-like"/>
    <property type="match status" value="1"/>
</dbReference>
<evidence type="ECO:0000256" key="13">
    <source>
        <dbReference type="ARBA" id="ARBA00043721"/>
    </source>
</evidence>
<evidence type="ECO:0000256" key="18">
    <source>
        <dbReference type="PIRSR" id="PIRSR000894-1"/>
    </source>
</evidence>
<dbReference type="Gene3D" id="3.40.50.1240">
    <property type="entry name" value="Phosphoglycerate mutase-like"/>
    <property type="match status" value="1"/>
</dbReference>
<comment type="catalytic activity">
    <reaction evidence="12">
        <text>1D-myo-inositol 1,2-bisphosphate + H2O = 1D-myo-inositol 2-phosphate + phosphate</text>
        <dbReference type="Rhea" id="RHEA:77135"/>
        <dbReference type="ChEBI" id="CHEBI:15377"/>
        <dbReference type="ChEBI" id="CHEBI:43474"/>
        <dbReference type="ChEBI" id="CHEBI:84142"/>
        <dbReference type="ChEBI" id="CHEBI:195539"/>
    </reaction>
    <physiologicalReaction direction="left-to-right" evidence="12">
        <dbReference type="Rhea" id="RHEA:77136"/>
    </physiologicalReaction>
</comment>
<evidence type="ECO:0000256" key="8">
    <source>
        <dbReference type="ARBA" id="ARBA00023180"/>
    </source>
</evidence>